<dbReference type="EMBL" id="LR778114">
    <property type="protein sequence ID" value="CAB1127929.1"/>
    <property type="molecule type" value="Genomic_DNA"/>
</dbReference>
<dbReference type="InterPro" id="IPR006094">
    <property type="entry name" value="Oxid_FAD_bind_N"/>
</dbReference>
<evidence type="ECO:0000259" key="4">
    <source>
        <dbReference type="PROSITE" id="PS51387"/>
    </source>
</evidence>
<dbReference type="KEGG" id="hfv:R50_0423"/>
<evidence type="ECO:0000256" key="1">
    <source>
        <dbReference type="ARBA" id="ARBA00022630"/>
    </source>
</evidence>
<dbReference type="GO" id="GO:0071949">
    <property type="term" value="F:FAD binding"/>
    <property type="evidence" value="ECO:0007669"/>
    <property type="project" value="InterPro"/>
</dbReference>
<dbReference type="GO" id="GO:0004458">
    <property type="term" value="F:D-lactate dehydrogenase (cytochrome) activity"/>
    <property type="evidence" value="ECO:0007669"/>
    <property type="project" value="TreeGrafter"/>
</dbReference>
<evidence type="ECO:0000313" key="6">
    <source>
        <dbReference type="Proteomes" id="UP000503399"/>
    </source>
</evidence>
<dbReference type="InterPro" id="IPR016169">
    <property type="entry name" value="FAD-bd_PCMH_sub2"/>
</dbReference>
<organism evidence="5 6">
    <name type="scientific">Candidatus Hydrogenisulfobacillus filiaventi</name>
    <dbReference type="NCBI Taxonomy" id="2707344"/>
    <lineage>
        <taxon>Bacteria</taxon>
        <taxon>Bacillati</taxon>
        <taxon>Bacillota</taxon>
        <taxon>Clostridia</taxon>
        <taxon>Eubacteriales</taxon>
        <taxon>Clostridiales Family XVII. Incertae Sedis</taxon>
        <taxon>Candidatus Hydrogenisulfobacillus</taxon>
    </lineage>
</organism>
<dbReference type="SUPFAM" id="SSF56176">
    <property type="entry name" value="FAD-binding/transporter-associated domain-like"/>
    <property type="match status" value="1"/>
</dbReference>
<keyword evidence="1" id="KW-0285">Flavoprotein</keyword>
<evidence type="ECO:0000256" key="2">
    <source>
        <dbReference type="ARBA" id="ARBA00022827"/>
    </source>
</evidence>
<sequence>MAGRGLVADLEAALGPQAVLTDPAAQRRHLFSREMVLYSPLLKAAFRDRAVEAVVLPRTPEALENALRVAVRHRVPVTLRGAGLTTYGQSLPLAGGILIDVRGLDTIGEVEGDTLSAGPGAVFDRLEARARQAGRELRVLPSNHPVATLGGFVAGGSAGIGSALHGFLWDGNVVEAEVLTAEDPPRRLRWSGEAVLPLLHTYGSVAVMTRITLALAPARTWQEAYAAFPDYGSAVRFAWEMVPAAGVPVRTLAAEQAPIPDFFTPLRGLFAPGESVVLLMAEAADLPRLEVLARTAGGRFGRWPPQPPLSQFSFNHSVLWARKADPHASWLQLAFDPGRLPEQVEALTARWAGRLYLHLDFIRRPDGSVLPYGRAVVPEGDLRGVEPVLEDCRRQGLTVINPHSYVAEEIGLAALFLDLGTVRRLKAVTDPFGLLNPGKLGGRFYRSPPVPGGTR</sequence>
<dbReference type="GO" id="GO:0008720">
    <property type="term" value="F:D-lactate dehydrogenase (NAD+) activity"/>
    <property type="evidence" value="ECO:0007669"/>
    <property type="project" value="TreeGrafter"/>
</dbReference>
<proteinExistence type="predicted"/>
<protein>
    <submittedName>
        <fullName evidence="5">FAD linked oxidase</fullName>
    </submittedName>
</protein>
<feature type="domain" description="FAD-binding PCMH-type" evidence="4">
    <location>
        <begin position="46"/>
        <end position="218"/>
    </location>
</feature>
<dbReference type="PANTHER" id="PTHR11748">
    <property type="entry name" value="D-LACTATE DEHYDROGENASE"/>
    <property type="match status" value="1"/>
</dbReference>
<gene>
    <name evidence="5" type="ORF">R50_0423</name>
</gene>
<dbReference type="Pfam" id="PF01565">
    <property type="entry name" value="FAD_binding_4"/>
    <property type="match status" value="1"/>
</dbReference>
<keyword evidence="3" id="KW-0560">Oxidoreductase</keyword>
<evidence type="ECO:0000313" key="5">
    <source>
        <dbReference type="EMBL" id="CAB1127929.1"/>
    </source>
</evidence>
<reference evidence="5 6" key="1">
    <citation type="submission" date="2020-02" db="EMBL/GenBank/DDBJ databases">
        <authorList>
            <person name="Hogendoorn C."/>
        </authorList>
    </citation>
    <scope>NUCLEOTIDE SEQUENCE [LARGE SCALE GENOMIC DNA]</scope>
    <source>
        <strain evidence="5">R501</strain>
    </source>
</reference>
<dbReference type="GO" id="GO:1903457">
    <property type="term" value="P:lactate catabolic process"/>
    <property type="evidence" value="ECO:0007669"/>
    <property type="project" value="TreeGrafter"/>
</dbReference>
<keyword evidence="2" id="KW-0274">FAD</keyword>
<dbReference type="Proteomes" id="UP000503399">
    <property type="component" value="Chromosome"/>
</dbReference>
<dbReference type="InterPro" id="IPR016166">
    <property type="entry name" value="FAD-bd_PCMH"/>
</dbReference>
<dbReference type="PROSITE" id="PS51387">
    <property type="entry name" value="FAD_PCMH"/>
    <property type="match status" value="1"/>
</dbReference>
<dbReference type="Gene3D" id="3.30.465.10">
    <property type="match status" value="1"/>
</dbReference>
<accession>A0A6F8ZEA2</accession>
<dbReference type="InterPro" id="IPR016164">
    <property type="entry name" value="FAD-linked_Oxase-like_C"/>
</dbReference>
<dbReference type="AlphaFoldDB" id="A0A6F8ZEA2"/>
<dbReference type="InterPro" id="IPR036318">
    <property type="entry name" value="FAD-bd_PCMH-like_sf"/>
</dbReference>
<name>A0A6F8ZEA2_9FIRM</name>
<dbReference type="PANTHER" id="PTHR11748:SF119">
    <property type="entry name" value="D-2-HYDROXYGLUTARATE DEHYDROGENASE"/>
    <property type="match status" value="1"/>
</dbReference>
<keyword evidence="6" id="KW-1185">Reference proteome</keyword>
<evidence type="ECO:0000256" key="3">
    <source>
        <dbReference type="ARBA" id="ARBA00023002"/>
    </source>
</evidence>
<dbReference type="SUPFAM" id="SSF55103">
    <property type="entry name" value="FAD-linked oxidases, C-terminal domain"/>
    <property type="match status" value="1"/>
</dbReference>